<feature type="domain" description="ABC transmembrane type-1" evidence="8">
    <location>
        <begin position="64"/>
        <end position="244"/>
    </location>
</feature>
<dbReference type="GO" id="GO:0042918">
    <property type="term" value="P:alkanesulfonate transmembrane transport"/>
    <property type="evidence" value="ECO:0007669"/>
    <property type="project" value="UniProtKB-ARBA"/>
</dbReference>
<keyword evidence="10" id="KW-1185">Reference proteome</keyword>
<evidence type="ECO:0000256" key="1">
    <source>
        <dbReference type="ARBA" id="ARBA00004651"/>
    </source>
</evidence>
<dbReference type="SUPFAM" id="SSF161098">
    <property type="entry name" value="MetI-like"/>
    <property type="match status" value="1"/>
</dbReference>
<comment type="caution">
    <text evidence="9">The sequence shown here is derived from an EMBL/GenBank/DDBJ whole genome shotgun (WGS) entry which is preliminary data.</text>
</comment>
<dbReference type="GO" id="GO:0005886">
    <property type="term" value="C:plasma membrane"/>
    <property type="evidence" value="ECO:0007669"/>
    <property type="project" value="UniProtKB-SubCell"/>
</dbReference>
<dbReference type="EMBL" id="QPJT01000002">
    <property type="protein sequence ID" value="RCX20084.1"/>
    <property type="molecule type" value="Genomic_DNA"/>
</dbReference>
<feature type="transmembrane region" description="Helical" evidence="7">
    <location>
        <begin position="71"/>
        <end position="91"/>
    </location>
</feature>
<evidence type="ECO:0000256" key="3">
    <source>
        <dbReference type="ARBA" id="ARBA00022475"/>
    </source>
</evidence>
<dbReference type="Proteomes" id="UP000253034">
    <property type="component" value="Unassembled WGS sequence"/>
</dbReference>
<organism evidence="9 10">
    <name type="scientific">Anaerobacterium chartisolvens</name>
    <dbReference type="NCBI Taxonomy" id="1297424"/>
    <lineage>
        <taxon>Bacteria</taxon>
        <taxon>Bacillati</taxon>
        <taxon>Bacillota</taxon>
        <taxon>Clostridia</taxon>
        <taxon>Eubacteriales</taxon>
        <taxon>Oscillospiraceae</taxon>
        <taxon>Anaerobacterium</taxon>
    </lineage>
</organism>
<dbReference type="PANTHER" id="PTHR30151">
    <property type="entry name" value="ALKANE SULFONATE ABC TRANSPORTER-RELATED, MEMBRANE SUBUNIT"/>
    <property type="match status" value="1"/>
</dbReference>
<dbReference type="RefSeq" id="WP_114296201.1">
    <property type="nucleotide sequence ID" value="NZ_QPJT01000002.1"/>
</dbReference>
<evidence type="ECO:0000259" key="8">
    <source>
        <dbReference type="PROSITE" id="PS50928"/>
    </source>
</evidence>
<keyword evidence="6 7" id="KW-0472">Membrane</keyword>
<dbReference type="InterPro" id="IPR000515">
    <property type="entry name" value="MetI-like"/>
</dbReference>
<evidence type="ECO:0000256" key="7">
    <source>
        <dbReference type="RuleBase" id="RU363032"/>
    </source>
</evidence>
<dbReference type="CDD" id="cd06261">
    <property type="entry name" value="TM_PBP2"/>
    <property type="match status" value="1"/>
</dbReference>
<comment type="subcellular location">
    <subcellularLocation>
        <location evidence="1 7">Cell membrane</location>
        <topology evidence="1 7">Multi-pass membrane protein</topology>
    </subcellularLocation>
</comment>
<accession>A0A369BK63</accession>
<dbReference type="FunFam" id="1.10.3720.10:FF:000003">
    <property type="entry name" value="Aliphatic sulfonate ABC transporter permease"/>
    <property type="match status" value="1"/>
</dbReference>
<comment type="similarity">
    <text evidence="7">Belongs to the binding-protein-dependent transport system permease family.</text>
</comment>
<dbReference type="Gene3D" id="1.10.3720.10">
    <property type="entry name" value="MetI-like"/>
    <property type="match status" value="1"/>
</dbReference>
<gene>
    <name evidence="9" type="ORF">DFR58_102153</name>
</gene>
<keyword evidence="2 7" id="KW-0813">Transport</keyword>
<dbReference type="OrthoDB" id="9804353at2"/>
<protein>
    <submittedName>
        <fullName evidence="9">NitT/TauT family transport system permease protein/sulfonate transport system permease protein</fullName>
    </submittedName>
</protein>
<dbReference type="PANTHER" id="PTHR30151:SF0">
    <property type="entry name" value="ABC TRANSPORTER PERMEASE PROTEIN MJ0413-RELATED"/>
    <property type="match status" value="1"/>
</dbReference>
<feature type="transmembrane region" description="Helical" evidence="7">
    <location>
        <begin position="225"/>
        <end position="244"/>
    </location>
</feature>
<sequence length="257" mass="28138">MKTNILKNKFYLGLSALSVLLLLLAWTYVSISGGGLIPTPFETFKRFIELLYKPVANGTIFIHLLVSLKRVIIAFLIASFAGIFLGVMLGWNKRFNAFFGPIFEILRPIPPIAWIPLVILWFGIGETPKVVIVFIGSFVPIVLNTFSGIKMIDSLLISAGKVLGANERQLLWDVAMPASLPAILAGMKTALGSGWMCVLAAEMVVAKQGVGFLIVRGMESGDSSLIIVCMIVIGLVSALITFSLTKFERKMCPWQTR</sequence>
<evidence type="ECO:0000256" key="6">
    <source>
        <dbReference type="ARBA" id="ARBA00023136"/>
    </source>
</evidence>
<feature type="transmembrane region" description="Helical" evidence="7">
    <location>
        <begin position="130"/>
        <end position="149"/>
    </location>
</feature>
<evidence type="ECO:0000256" key="2">
    <source>
        <dbReference type="ARBA" id="ARBA00022448"/>
    </source>
</evidence>
<evidence type="ECO:0000256" key="5">
    <source>
        <dbReference type="ARBA" id="ARBA00022989"/>
    </source>
</evidence>
<evidence type="ECO:0000256" key="4">
    <source>
        <dbReference type="ARBA" id="ARBA00022692"/>
    </source>
</evidence>
<dbReference type="AlphaFoldDB" id="A0A369BK63"/>
<proteinExistence type="inferred from homology"/>
<dbReference type="PROSITE" id="PS50928">
    <property type="entry name" value="ABC_TM1"/>
    <property type="match status" value="1"/>
</dbReference>
<reference evidence="9 10" key="1">
    <citation type="submission" date="2018-07" db="EMBL/GenBank/DDBJ databases">
        <title>Genomic Encyclopedia of Type Strains, Phase IV (KMG-IV): sequencing the most valuable type-strain genomes for metagenomic binning, comparative biology and taxonomic classification.</title>
        <authorList>
            <person name="Goeker M."/>
        </authorList>
    </citation>
    <scope>NUCLEOTIDE SEQUENCE [LARGE SCALE GENOMIC DNA]</scope>
    <source>
        <strain evidence="9 10">DSM 27016</strain>
    </source>
</reference>
<keyword evidence="3" id="KW-1003">Cell membrane</keyword>
<keyword evidence="4 7" id="KW-0812">Transmembrane</keyword>
<keyword evidence="5 7" id="KW-1133">Transmembrane helix</keyword>
<feature type="transmembrane region" description="Helical" evidence="7">
    <location>
        <begin position="103"/>
        <end position="124"/>
    </location>
</feature>
<dbReference type="InterPro" id="IPR035906">
    <property type="entry name" value="MetI-like_sf"/>
</dbReference>
<dbReference type="Pfam" id="PF00528">
    <property type="entry name" value="BPD_transp_1"/>
    <property type="match status" value="1"/>
</dbReference>
<name>A0A369BK63_9FIRM</name>
<feature type="transmembrane region" description="Helical" evidence="7">
    <location>
        <begin position="193"/>
        <end position="213"/>
    </location>
</feature>
<evidence type="ECO:0000313" key="9">
    <source>
        <dbReference type="EMBL" id="RCX20084.1"/>
    </source>
</evidence>
<evidence type="ECO:0000313" key="10">
    <source>
        <dbReference type="Proteomes" id="UP000253034"/>
    </source>
</evidence>